<protein>
    <recommendedName>
        <fullName evidence="3">Fungal lipase-type domain-containing protein</fullName>
    </recommendedName>
</protein>
<accession>A0ABQ0DKV8</accession>
<evidence type="ECO:0000259" key="3">
    <source>
        <dbReference type="Pfam" id="PF01764"/>
    </source>
</evidence>
<dbReference type="InterPro" id="IPR051218">
    <property type="entry name" value="Sec_MonoDiacylglyc_Lipase"/>
</dbReference>
<evidence type="ECO:0000256" key="2">
    <source>
        <dbReference type="SAM" id="Phobius"/>
    </source>
</evidence>
<evidence type="ECO:0000313" key="4">
    <source>
        <dbReference type="EMBL" id="GAB1223352.1"/>
    </source>
</evidence>
<dbReference type="PANTHER" id="PTHR45856">
    <property type="entry name" value="ALPHA/BETA-HYDROLASES SUPERFAMILY PROTEIN"/>
    <property type="match status" value="1"/>
</dbReference>
<feature type="transmembrane region" description="Helical" evidence="2">
    <location>
        <begin position="189"/>
        <end position="216"/>
    </location>
</feature>
<keyword evidence="5" id="KW-1185">Reference proteome</keyword>
<dbReference type="Pfam" id="PF01764">
    <property type="entry name" value="Lipase_3"/>
    <property type="match status" value="1"/>
</dbReference>
<gene>
    <name evidence="4" type="ORF">ENUP19_0143G0021</name>
</gene>
<dbReference type="Proteomes" id="UP001628156">
    <property type="component" value="Unassembled WGS sequence"/>
</dbReference>
<feature type="transmembrane region" description="Helical" evidence="2">
    <location>
        <begin position="88"/>
        <end position="112"/>
    </location>
</feature>
<feature type="transmembrane region" description="Helical" evidence="2">
    <location>
        <begin position="380"/>
        <end position="401"/>
    </location>
</feature>
<keyword evidence="2" id="KW-0472">Membrane</keyword>
<feature type="region of interest" description="Disordered" evidence="1">
    <location>
        <begin position="1"/>
        <end position="36"/>
    </location>
</feature>
<feature type="compositionally biased region" description="Polar residues" evidence="1">
    <location>
        <begin position="9"/>
        <end position="30"/>
    </location>
</feature>
<dbReference type="InterPro" id="IPR029058">
    <property type="entry name" value="AB_hydrolase_fold"/>
</dbReference>
<proteinExistence type="predicted"/>
<keyword evidence="2" id="KW-1133">Transmembrane helix</keyword>
<dbReference type="InterPro" id="IPR002921">
    <property type="entry name" value="Fungal_lipase-type"/>
</dbReference>
<feature type="transmembrane region" description="Helical" evidence="2">
    <location>
        <begin position="275"/>
        <end position="298"/>
    </location>
</feature>
<feature type="domain" description="Fungal lipase-type" evidence="3">
    <location>
        <begin position="539"/>
        <end position="639"/>
    </location>
</feature>
<dbReference type="SUPFAM" id="SSF53474">
    <property type="entry name" value="alpha/beta-Hydrolases"/>
    <property type="match status" value="1"/>
</dbReference>
<feature type="transmembrane region" description="Helical" evidence="2">
    <location>
        <begin position="228"/>
        <end position="255"/>
    </location>
</feature>
<feature type="transmembrane region" description="Helical" evidence="2">
    <location>
        <begin position="118"/>
        <end position="143"/>
    </location>
</feature>
<keyword evidence="2" id="KW-0812">Transmembrane</keyword>
<reference evidence="4 5" key="1">
    <citation type="journal article" date="2019" name="PLoS Negl. Trop. Dis.">
        <title>Whole genome sequencing of Entamoeba nuttalli reveals mammalian host-related molecular signatures and a novel octapeptide-repeat surface protein.</title>
        <authorList>
            <person name="Tanaka M."/>
            <person name="Makiuchi T."/>
            <person name="Komiyama T."/>
            <person name="Shiina T."/>
            <person name="Osaki K."/>
            <person name="Tachibana H."/>
        </authorList>
    </citation>
    <scope>NUCLEOTIDE SEQUENCE [LARGE SCALE GENOMIC DNA]</scope>
    <source>
        <strain evidence="4 5">P19-061405</strain>
    </source>
</reference>
<dbReference type="PANTHER" id="PTHR45856:SF11">
    <property type="entry name" value="FUNGAL LIPASE-LIKE DOMAIN-CONTAINING PROTEIN"/>
    <property type="match status" value="1"/>
</dbReference>
<dbReference type="Gene3D" id="3.40.50.1820">
    <property type="entry name" value="alpha/beta hydrolase"/>
    <property type="match status" value="1"/>
</dbReference>
<comment type="caution">
    <text evidence="4">The sequence shown here is derived from an EMBL/GenBank/DDBJ whole genome shotgun (WGS) entry which is preliminary data.</text>
</comment>
<sequence>MGDSEQQDIETINSQQQEIQVNNETTGSQQQEKEENIEIPEYQETSKVQNKKGCCSCTQRECDKSEPSFCSLLSSIPGIVSITCQIQLLIFTNGILIGIFVLFIISTGHLILDSTISIWYKIVYGYVMVYGSLLLIELIYYFILFSIEYVCRSHGYLFGDEKSNDNESKTCCNGCNGNRYCLIEILIRVIGFIFHYIGIIALVFGVIAGLIAGLCITKKHGEPSVLTYMGYCYLLIGLIGNAIAFVVFVIAKFVYKLLYYISNNCSCKSEDKMDICIKAIIYLFPFSFIIIWIINLFVECCCKCCCKKCSEKATKITSGIIGDDEDEYYDGTIKYSDTKSIETKKDEETENPKKESNEETENIMKALKDSCGFDFRSSTFFGIILFVFWIVVLIIVVVVSAKSRKGDSSSSTSKKSMFEEENEYISFRTRMKEIYEGISYDDEINEEMYYRTENNDPNKVYEHSHLCETDSYGISPFDYACFSNFVYADSVNDPKYANINNYLTKGKGWEITIAEKKKDDNKESPVLHYLVAKKKDITVIGFRGTYKSSDWVYDLKLFTESALPSLSVSIFPVFTKQALLKISYILSLFGSKAFPKSDYDLLDIAKGVVKDEMSKASNKQYIVTGHSLGGGIANIVGSELGIVSCGISPPGTYLGAKSLKMKKKEIRLFARAVIPDRDPVAALGVNGGLQMSIPCYEHALGCHYIENSVCMIGSLCHYYENENIKNICSKKWDDWRFCYPNSQTK</sequence>
<organism evidence="4 5">
    <name type="scientific">Entamoeba nuttalli</name>
    <dbReference type="NCBI Taxonomy" id="412467"/>
    <lineage>
        <taxon>Eukaryota</taxon>
        <taxon>Amoebozoa</taxon>
        <taxon>Evosea</taxon>
        <taxon>Archamoebae</taxon>
        <taxon>Mastigamoebida</taxon>
        <taxon>Entamoebidae</taxon>
        <taxon>Entamoeba</taxon>
    </lineage>
</organism>
<evidence type="ECO:0000256" key="1">
    <source>
        <dbReference type="SAM" id="MobiDB-lite"/>
    </source>
</evidence>
<name>A0ABQ0DKV8_9EUKA</name>
<evidence type="ECO:0000313" key="5">
    <source>
        <dbReference type="Proteomes" id="UP001628156"/>
    </source>
</evidence>
<dbReference type="EMBL" id="BAAFRS010000143">
    <property type="protein sequence ID" value="GAB1223352.1"/>
    <property type="molecule type" value="Genomic_DNA"/>
</dbReference>